<dbReference type="OrthoDB" id="1932220at2759"/>
<dbReference type="GO" id="GO:0016746">
    <property type="term" value="F:acyltransferase activity"/>
    <property type="evidence" value="ECO:0007669"/>
    <property type="project" value="UniProtKB-KW"/>
</dbReference>
<feature type="chain" id="PRO_5015500901" evidence="4">
    <location>
        <begin position="20"/>
        <end position="182"/>
    </location>
</feature>
<keyword evidence="4" id="KW-0732">Signal</keyword>
<dbReference type="Pfam" id="PF02458">
    <property type="entry name" value="Transferase"/>
    <property type="match status" value="1"/>
</dbReference>
<comment type="similarity">
    <text evidence="1">Belongs to the plant acyltransferase family.</text>
</comment>
<name>A0A2U1L2T7_ARTAN</name>
<reference evidence="5 6" key="1">
    <citation type="journal article" date="2018" name="Mol. Plant">
        <title>The genome of Artemisia annua provides insight into the evolution of Asteraceae family and artemisinin biosynthesis.</title>
        <authorList>
            <person name="Shen Q."/>
            <person name="Zhang L."/>
            <person name="Liao Z."/>
            <person name="Wang S."/>
            <person name="Yan T."/>
            <person name="Shi P."/>
            <person name="Liu M."/>
            <person name="Fu X."/>
            <person name="Pan Q."/>
            <person name="Wang Y."/>
            <person name="Lv Z."/>
            <person name="Lu X."/>
            <person name="Zhang F."/>
            <person name="Jiang W."/>
            <person name="Ma Y."/>
            <person name="Chen M."/>
            <person name="Hao X."/>
            <person name="Li L."/>
            <person name="Tang Y."/>
            <person name="Lv G."/>
            <person name="Zhou Y."/>
            <person name="Sun X."/>
            <person name="Brodelius P.E."/>
            <person name="Rose J.K.C."/>
            <person name="Tang K."/>
        </authorList>
    </citation>
    <scope>NUCLEOTIDE SEQUENCE [LARGE SCALE GENOMIC DNA]</scope>
    <source>
        <strain evidence="6">cv. Huhao1</strain>
        <tissue evidence="5">Leaf</tissue>
    </source>
</reference>
<keyword evidence="3" id="KW-0012">Acyltransferase</keyword>
<dbReference type="InterPro" id="IPR023213">
    <property type="entry name" value="CAT-like_dom_sf"/>
</dbReference>
<comment type="caution">
    <text evidence="5">The sequence shown here is derived from an EMBL/GenBank/DDBJ whole genome shotgun (WGS) entry which is preliminary data.</text>
</comment>
<dbReference type="EMBL" id="PKPP01011900">
    <property type="protein sequence ID" value="PWA43305.1"/>
    <property type="molecule type" value="Genomic_DNA"/>
</dbReference>
<sequence>MNPSRFEVLASLVFKCAVAASTNKSYDSSVLYQPFNVRGKIAGNYPETIAGNVITVASTKRKSSGQIQLNEMVNELRKRKMEVEGLRDLKEAAQYWTNTLSTLADDRGRVYSITTACVLQESFEQNFVHSHLIFLITTVTFGQPLKVTFHAPEVDQGYFVLMDTPSGDGIEATAHLRRKGYL</sequence>
<dbReference type="PANTHER" id="PTHR31623:SF92">
    <property type="entry name" value="VINORINE SYNTHASE"/>
    <property type="match status" value="1"/>
</dbReference>
<feature type="signal peptide" evidence="4">
    <location>
        <begin position="1"/>
        <end position="19"/>
    </location>
</feature>
<evidence type="ECO:0000256" key="4">
    <source>
        <dbReference type="SAM" id="SignalP"/>
    </source>
</evidence>
<dbReference type="AlphaFoldDB" id="A0A2U1L2T7"/>
<keyword evidence="6" id="KW-1185">Reference proteome</keyword>
<proteinExistence type="inferred from homology"/>
<evidence type="ECO:0000256" key="1">
    <source>
        <dbReference type="ARBA" id="ARBA00009861"/>
    </source>
</evidence>
<evidence type="ECO:0000313" key="6">
    <source>
        <dbReference type="Proteomes" id="UP000245207"/>
    </source>
</evidence>
<evidence type="ECO:0000256" key="3">
    <source>
        <dbReference type="ARBA" id="ARBA00023315"/>
    </source>
</evidence>
<evidence type="ECO:0000313" key="5">
    <source>
        <dbReference type="EMBL" id="PWA43305.1"/>
    </source>
</evidence>
<dbReference type="PANTHER" id="PTHR31623">
    <property type="entry name" value="F21J9.9"/>
    <property type="match status" value="1"/>
</dbReference>
<protein>
    <submittedName>
        <fullName evidence="5">Transferase, Chloramphenicol acetyltransferase-like domain protein</fullName>
    </submittedName>
</protein>
<dbReference type="Gene3D" id="3.30.559.10">
    <property type="entry name" value="Chloramphenicol acetyltransferase-like domain"/>
    <property type="match status" value="1"/>
</dbReference>
<evidence type="ECO:0000256" key="2">
    <source>
        <dbReference type="ARBA" id="ARBA00022679"/>
    </source>
</evidence>
<accession>A0A2U1L2T7</accession>
<dbReference type="Proteomes" id="UP000245207">
    <property type="component" value="Unassembled WGS sequence"/>
</dbReference>
<gene>
    <name evidence="5" type="ORF">CTI12_AA536790</name>
</gene>
<organism evidence="5 6">
    <name type="scientific">Artemisia annua</name>
    <name type="common">Sweet wormwood</name>
    <dbReference type="NCBI Taxonomy" id="35608"/>
    <lineage>
        <taxon>Eukaryota</taxon>
        <taxon>Viridiplantae</taxon>
        <taxon>Streptophyta</taxon>
        <taxon>Embryophyta</taxon>
        <taxon>Tracheophyta</taxon>
        <taxon>Spermatophyta</taxon>
        <taxon>Magnoliopsida</taxon>
        <taxon>eudicotyledons</taxon>
        <taxon>Gunneridae</taxon>
        <taxon>Pentapetalae</taxon>
        <taxon>asterids</taxon>
        <taxon>campanulids</taxon>
        <taxon>Asterales</taxon>
        <taxon>Asteraceae</taxon>
        <taxon>Asteroideae</taxon>
        <taxon>Anthemideae</taxon>
        <taxon>Artemisiinae</taxon>
        <taxon>Artemisia</taxon>
    </lineage>
</organism>
<keyword evidence="2 5" id="KW-0808">Transferase</keyword>